<sequence length="473" mass="49330">MSKSIANISGTCLLVLAAAAAAADGSLDAGFGQGGVAFVTPDGNDIHEFRPTTAATLADGKLLLGGARNYFEPTHPWEPHYRPALIRTNADGTPDTGFGADPANPGVVVLPEPVEAMGMQITEGMQVLADGGIVIAGSAFVRGPAQGFVMKLHADGSNDDSFGERGLRLTPQVQWHDLAVDSQGRIVVCGERVGGVSFPRGVVARFLPGGEPDTAFGSGGMVELLRTENGAVLEHVGNLTTLGLLPDDRIMVGGMQQVPLPELPENNDFLLVRLNVDGGYDSSYSGDGWDLFGADWLTPASGADSVERLLVQRDGGVLFAGHYDAGDSAYKLVVGRRTASGAPDANYGDPLLAGFQPVDVLPKAGSQYATALRQQSDGKAVLSVVTGVFPERSGFAAVRLERHGTPDASFGSGGIALFDIVPQGAYADAMSLTLQAGRPVLVGHAKRDTQSNITELVLARLDNELIFADRLGD</sequence>
<gene>
    <name evidence="2" type="ORF">NM961_00935</name>
</gene>
<comment type="caution">
    <text evidence="2">The sequence shown here is derived from an EMBL/GenBank/DDBJ whole genome shotgun (WGS) entry which is preliminary data.</text>
</comment>
<evidence type="ECO:0000256" key="1">
    <source>
        <dbReference type="SAM" id="SignalP"/>
    </source>
</evidence>
<dbReference type="EMBL" id="JANFQO010000001">
    <property type="protein sequence ID" value="MCQ4163262.1"/>
    <property type="molecule type" value="Genomic_DNA"/>
</dbReference>
<keyword evidence="3" id="KW-1185">Reference proteome</keyword>
<dbReference type="NCBIfam" id="TIGR02608">
    <property type="entry name" value="delta_60_rpt"/>
    <property type="match status" value="7"/>
</dbReference>
<dbReference type="Proteomes" id="UP001165498">
    <property type="component" value="Unassembled WGS sequence"/>
</dbReference>
<keyword evidence="1" id="KW-0732">Signal</keyword>
<feature type="signal peptide" evidence="1">
    <location>
        <begin position="1"/>
        <end position="22"/>
    </location>
</feature>
<accession>A0ABT1QNT9</accession>
<dbReference type="Gene3D" id="2.80.10.50">
    <property type="match status" value="2"/>
</dbReference>
<evidence type="ECO:0000313" key="2">
    <source>
        <dbReference type="EMBL" id="MCQ4163262.1"/>
    </source>
</evidence>
<protein>
    <recommendedName>
        <fullName evidence="4">Delta-60 repeat protein</fullName>
    </recommendedName>
</protein>
<proteinExistence type="predicted"/>
<dbReference type="Pfam" id="PF17164">
    <property type="entry name" value="DUF5122"/>
    <property type="match status" value="3"/>
</dbReference>
<organism evidence="2 3">
    <name type="scientific">Tahibacter harae</name>
    <dbReference type="NCBI Taxonomy" id="2963937"/>
    <lineage>
        <taxon>Bacteria</taxon>
        <taxon>Pseudomonadati</taxon>
        <taxon>Pseudomonadota</taxon>
        <taxon>Gammaproteobacteria</taxon>
        <taxon>Lysobacterales</taxon>
        <taxon>Rhodanobacteraceae</taxon>
        <taxon>Tahibacter</taxon>
    </lineage>
</organism>
<evidence type="ECO:0000313" key="3">
    <source>
        <dbReference type="Proteomes" id="UP001165498"/>
    </source>
</evidence>
<name>A0ABT1QNT9_9GAMM</name>
<dbReference type="InterPro" id="IPR013431">
    <property type="entry name" value="Delta_60_rpt"/>
</dbReference>
<reference evidence="2" key="1">
    <citation type="submission" date="2022-07" db="EMBL/GenBank/DDBJ databases">
        <title>Tahibacter sp., a new gammaproteobacterium isolated from the silt sample collected at pig farm.</title>
        <authorList>
            <person name="Chen H."/>
        </authorList>
    </citation>
    <scope>NUCLEOTIDE SEQUENCE</scope>
    <source>
        <strain evidence="2">P2K</strain>
    </source>
</reference>
<evidence type="ECO:0008006" key="4">
    <source>
        <dbReference type="Google" id="ProtNLM"/>
    </source>
</evidence>
<feature type="chain" id="PRO_5046388528" description="Delta-60 repeat protein" evidence="1">
    <location>
        <begin position="23"/>
        <end position="473"/>
    </location>
</feature>
<dbReference type="RefSeq" id="WP_255910298.1">
    <property type="nucleotide sequence ID" value="NZ_JANFQO010000001.1"/>
</dbReference>